<keyword evidence="3" id="KW-0418">Kinase</keyword>
<dbReference type="Gene3D" id="1.10.1070.20">
    <property type="match status" value="1"/>
</dbReference>
<evidence type="ECO:0000256" key="3">
    <source>
        <dbReference type="ARBA" id="ARBA00022777"/>
    </source>
</evidence>
<sequence length="475" mass="53376">MLKSNPLCHDNFQEPSGSQLISFFALNMLNIFSHLPQDGGKWQLVGKLHITLPNSANHLIERHTFSYELPYSHSKYAFPIDPTSLGVKQPPSSEVYFPAHGLLSFGGICDAAPDAWGRRVIETRFNASLNGLPESTYLLAAGGDRIGALDIRASINSPYTPSACPIDKISTLLEIKSIIESEALLPSTFLHLLPSMCGAGGARPKAIIRDEDMCLWLAKFPSANDSHDLVTAEYCAMKLAKACGLNVAEVRREFIGNQPILLVRRFDRFWHHLDESIHTANLYDALQKPGAHEYRIPFISALTLLGCSEFDSPYMSYSHLANAIRQNVHPDFVEADCKELFSRMVYNILINNDDDHLRNHGFLYDFRISGWRLSPVYDVVPRPSFSYERRLHLNIGTEGKVASLENALSCYGDFVKDEEIAIDCIRQLWSKVRLWKSCFSSYGASESTINDVSTAFRPLEVMANKDLVSRIERKK</sequence>
<comment type="caution">
    <text evidence="5">The sequence shown here is derived from an EMBL/GenBank/DDBJ whole genome shotgun (WGS) entry which is preliminary data.</text>
</comment>
<keyword evidence="6" id="KW-1185">Reference proteome</keyword>
<proteinExistence type="inferred from homology"/>
<protein>
    <submittedName>
        <fullName evidence="5">HipA domain-containing protein</fullName>
    </submittedName>
</protein>
<feature type="domain" description="HipA-like C-terminal" evidence="4">
    <location>
        <begin position="199"/>
        <end position="431"/>
    </location>
</feature>
<comment type="similarity">
    <text evidence="1">Belongs to the HipA Ser/Thr kinase family.</text>
</comment>
<dbReference type="Proteomes" id="UP001165395">
    <property type="component" value="Unassembled WGS sequence"/>
</dbReference>
<evidence type="ECO:0000256" key="1">
    <source>
        <dbReference type="ARBA" id="ARBA00010164"/>
    </source>
</evidence>
<evidence type="ECO:0000256" key="2">
    <source>
        <dbReference type="ARBA" id="ARBA00022679"/>
    </source>
</evidence>
<evidence type="ECO:0000313" key="6">
    <source>
        <dbReference type="Proteomes" id="UP001165395"/>
    </source>
</evidence>
<dbReference type="PANTHER" id="PTHR37419:SF8">
    <property type="entry name" value="TOXIN YJJJ"/>
    <property type="match status" value="1"/>
</dbReference>
<dbReference type="InterPro" id="IPR052028">
    <property type="entry name" value="HipA_Ser/Thr_kinase"/>
</dbReference>
<dbReference type="RefSeq" id="WP_227177992.1">
    <property type="nucleotide sequence ID" value="NZ_JAJBZT010000001.1"/>
</dbReference>
<evidence type="ECO:0000259" key="4">
    <source>
        <dbReference type="Pfam" id="PF07804"/>
    </source>
</evidence>
<accession>A0ABS8D2Y3</accession>
<organism evidence="5 6">
    <name type="scientific">Leeia speluncae</name>
    <dbReference type="NCBI Taxonomy" id="2884804"/>
    <lineage>
        <taxon>Bacteria</taxon>
        <taxon>Pseudomonadati</taxon>
        <taxon>Pseudomonadota</taxon>
        <taxon>Betaproteobacteria</taxon>
        <taxon>Neisseriales</taxon>
        <taxon>Leeiaceae</taxon>
        <taxon>Leeia</taxon>
    </lineage>
</organism>
<dbReference type="Pfam" id="PF07804">
    <property type="entry name" value="HipA_C"/>
    <property type="match status" value="1"/>
</dbReference>
<gene>
    <name evidence="5" type="ORF">LIN78_02135</name>
</gene>
<reference evidence="5" key="1">
    <citation type="submission" date="2021-10" db="EMBL/GenBank/DDBJ databases">
        <title>The complete genome sequence of Leeia sp. TBRC 13508.</title>
        <authorList>
            <person name="Charoenyingcharoen P."/>
            <person name="Yukphan P."/>
        </authorList>
    </citation>
    <scope>NUCLEOTIDE SEQUENCE</scope>
    <source>
        <strain evidence="5">TBRC 13508</strain>
    </source>
</reference>
<name>A0ABS8D2Y3_9NEIS</name>
<dbReference type="PANTHER" id="PTHR37419">
    <property type="entry name" value="SERINE/THREONINE-PROTEIN KINASE TOXIN HIPA"/>
    <property type="match status" value="1"/>
</dbReference>
<dbReference type="InterPro" id="IPR012893">
    <property type="entry name" value="HipA-like_C"/>
</dbReference>
<dbReference type="EMBL" id="JAJBZT010000001">
    <property type="protein sequence ID" value="MCB6182353.1"/>
    <property type="molecule type" value="Genomic_DNA"/>
</dbReference>
<keyword evidence="2" id="KW-0808">Transferase</keyword>
<evidence type="ECO:0000313" key="5">
    <source>
        <dbReference type="EMBL" id="MCB6182353.1"/>
    </source>
</evidence>